<evidence type="ECO:0000313" key="2">
    <source>
        <dbReference type="Proteomes" id="UP000789366"/>
    </source>
</evidence>
<comment type="caution">
    <text evidence="1">The sequence shown here is derived from an EMBL/GenBank/DDBJ whole genome shotgun (WGS) entry which is preliminary data.</text>
</comment>
<organism evidence="1 2">
    <name type="scientific">Cetraspora pellucida</name>
    <dbReference type="NCBI Taxonomy" id="1433469"/>
    <lineage>
        <taxon>Eukaryota</taxon>
        <taxon>Fungi</taxon>
        <taxon>Fungi incertae sedis</taxon>
        <taxon>Mucoromycota</taxon>
        <taxon>Glomeromycotina</taxon>
        <taxon>Glomeromycetes</taxon>
        <taxon>Diversisporales</taxon>
        <taxon>Gigasporaceae</taxon>
        <taxon>Cetraspora</taxon>
    </lineage>
</organism>
<feature type="non-terminal residue" evidence="1">
    <location>
        <position position="1"/>
    </location>
</feature>
<accession>A0ACA9Q9V8</accession>
<name>A0ACA9Q9V8_9GLOM</name>
<dbReference type="Proteomes" id="UP000789366">
    <property type="component" value="Unassembled WGS sequence"/>
</dbReference>
<dbReference type="EMBL" id="CAJVPW010037706">
    <property type="protein sequence ID" value="CAG8740512.1"/>
    <property type="molecule type" value="Genomic_DNA"/>
</dbReference>
<keyword evidence="2" id="KW-1185">Reference proteome</keyword>
<sequence length="143" mass="16636">HYIYLTTSRKMPTQPEAPNQEHEYPFNVVDYDKDGFKFVLRCNGYTAQIMLEDIKRFADVVSTRPNGVVGFYVTPYEIQDGVEDFVRTYRRTIIICSDKDLLGKINEQAEIARQERQEHQQAIQQMAQQLEAVGCEILSIQEL</sequence>
<evidence type="ECO:0000313" key="1">
    <source>
        <dbReference type="EMBL" id="CAG8740512.1"/>
    </source>
</evidence>
<gene>
    <name evidence="1" type="ORF">SPELUC_LOCUS13764</name>
</gene>
<proteinExistence type="predicted"/>
<protein>
    <submittedName>
        <fullName evidence="1">5496_t:CDS:1</fullName>
    </submittedName>
</protein>
<reference evidence="1" key="1">
    <citation type="submission" date="2021-06" db="EMBL/GenBank/DDBJ databases">
        <authorList>
            <person name="Kallberg Y."/>
            <person name="Tangrot J."/>
            <person name="Rosling A."/>
        </authorList>
    </citation>
    <scope>NUCLEOTIDE SEQUENCE</scope>
    <source>
        <strain evidence="1">28 12/20/2015</strain>
    </source>
</reference>